<evidence type="ECO:0000313" key="1">
    <source>
        <dbReference type="EMBL" id="DAE16971.1"/>
    </source>
</evidence>
<reference evidence="1" key="1">
    <citation type="journal article" date="2021" name="Proc. Natl. Acad. Sci. U.S.A.">
        <title>A Catalog of Tens of Thousands of Viruses from Human Metagenomes Reveals Hidden Associations with Chronic Diseases.</title>
        <authorList>
            <person name="Tisza M.J."/>
            <person name="Buck C.B."/>
        </authorList>
    </citation>
    <scope>NUCLEOTIDE SEQUENCE</scope>
    <source>
        <strain evidence="1">CtHhH6</strain>
    </source>
</reference>
<sequence>MNGLNQHEILELLKLLQRMNLKQLIKLKEIIVEVESGTERLENLINDFNKLF</sequence>
<dbReference type="EMBL" id="BK015633">
    <property type="protein sequence ID" value="DAE16971.1"/>
    <property type="molecule type" value="Genomic_DNA"/>
</dbReference>
<name>A0A8S5QDM8_9CAUD</name>
<protein>
    <submittedName>
        <fullName evidence="1">Uncharacterized protein</fullName>
    </submittedName>
</protein>
<accession>A0A8S5QDM8</accession>
<proteinExistence type="predicted"/>
<organism evidence="1">
    <name type="scientific">Siphoviridae sp. ctHhH6</name>
    <dbReference type="NCBI Taxonomy" id="2825422"/>
    <lineage>
        <taxon>Viruses</taxon>
        <taxon>Duplodnaviria</taxon>
        <taxon>Heunggongvirae</taxon>
        <taxon>Uroviricota</taxon>
        <taxon>Caudoviricetes</taxon>
    </lineage>
</organism>